<evidence type="ECO:0000313" key="3">
    <source>
        <dbReference type="Proteomes" id="UP001162131"/>
    </source>
</evidence>
<gene>
    <name evidence="2" type="ORF">BSTOLATCC_MIC57213</name>
</gene>
<evidence type="ECO:0000256" key="1">
    <source>
        <dbReference type="SAM" id="Phobius"/>
    </source>
</evidence>
<keyword evidence="1" id="KW-0472">Membrane</keyword>
<sequence>MFYTKDTTQNFGYYLLLWKLLVSIFILNFCNCLEIIVIYKKNSSIWSENFIFELSSDNNAFTGWHNCEYSEISICLNLYENAGLVLDLTESIETQFFISEMCKEREISHLVFENKLNYIDHWTFSIMPSSSDQIKSFIAYSNILVEKEALWSIMG</sequence>
<name>A0AAU9K314_9CILI</name>
<feature type="transmembrane region" description="Helical" evidence="1">
    <location>
        <begin position="20"/>
        <end position="39"/>
    </location>
</feature>
<accession>A0AAU9K314</accession>
<proteinExistence type="predicted"/>
<keyword evidence="1" id="KW-1133">Transmembrane helix</keyword>
<comment type="caution">
    <text evidence="2">The sequence shown here is derived from an EMBL/GenBank/DDBJ whole genome shotgun (WGS) entry which is preliminary data.</text>
</comment>
<keyword evidence="3" id="KW-1185">Reference proteome</keyword>
<reference evidence="2" key="1">
    <citation type="submission" date="2021-09" db="EMBL/GenBank/DDBJ databases">
        <authorList>
            <consortium name="AG Swart"/>
            <person name="Singh M."/>
            <person name="Singh A."/>
            <person name="Seah K."/>
            <person name="Emmerich C."/>
        </authorList>
    </citation>
    <scope>NUCLEOTIDE SEQUENCE</scope>
    <source>
        <strain evidence="2">ATCC30299</strain>
    </source>
</reference>
<keyword evidence="1" id="KW-0812">Transmembrane</keyword>
<dbReference type="AlphaFoldDB" id="A0AAU9K314"/>
<protein>
    <submittedName>
        <fullName evidence="2">Uncharacterized protein</fullName>
    </submittedName>
</protein>
<evidence type="ECO:0000313" key="2">
    <source>
        <dbReference type="EMBL" id="CAG9332928.1"/>
    </source>
</evidence>
<dbReference type="EMBL" id="CAJZBQ010000055">
    <property type="protein sequence ID" value="CAG9332928.1"/>
    <property type="molecule type" value="Genomic_DNA"/>
</dbReference>
<organism evidence="2 3">
    <name type="scientific">Blepharisma stoltei</name>
    <dbReference type="NCBI Taxonomy" id="1481888"/>
    <lineage>
        <taxon>Eukaryota</taxon>
        <taxon>Sar</taxon>
        <taxon>Alveolata</taxon>
        <taxon>Ciliophora</taxon>
        <taxon>Postciliodesmatophora</taxon>
        <taxon>Heterotrichea</taxon>
        <taxon>Heterotrichida</taxon>
        <taxon>Blepharismidae</taxon>
        <taxon>Blepharisma</taxon>
    </lineage>
</organism>
<dbReference type="Proteomes" id="UP001162131">
    <property type="component" value="Unassembled WGS sequence"/>
</dbReference>